<reference evidence="6" key="1">
    <citation type="submission" date="2015-07" db="EMBL/GenBank/DDBJ databases">
        <title>Transcriptome Assembly of Anthurium amnicola.</title>
        <authorList>
            <person name="Suzuki J."/>
        </authorList>
    </citation>
    <scope>NUCLEOTIDE SEQUENCE</scope>
</reference>
<protein>
    <submittedName>
        <fullName evidence="6">Protein misato 1</fullName>
    </submittedName>
</protein>
<dbReference type="PANTHER" id="PTHR13391:SF0">
    <property type="entry name" value="PROTEIN MISATO HOMOLOG 1"/>
    <property type="match status" value="1"/>
</dbReference>
<dbReference type="PANTHER" id="PTHR13391">
    <property type="entry name" value="MITOCHONDRIAL DISTRIBUTION REGULATOR MISATO"/>
    <property type="match status" value="1"/>
</dbReference>
<evidence type="ECO:0000313" key="6">
    <source>
        <dbReference type="EMBL" id="JAT40951.1"/>
    </source>
</evidence>
<dbReference type="Pfam" id="PF10644">
    <property type="entry name" value="Misat_Tub_SegII"/>
    <property type="match status" value="1"/>
</dbReference>
<dbReference type="EMBL" id="GDJX01026985">
    <property type="protein sequence ID" value="JAT40951.1"/>
    <property type="molecule type" value="Transcribed_RNA"/>
</dbReference>
<dbReference type="GO" id="GO:0005739">
    <property type="term" value="C:mitochondrion"/>
    <property type="evidence" value="ECO:0007669"/>
    <property type="project" value="UniProtKB-SubCell"/>
</dbReference>
<evidence type="ECO:0000256" key="1">
    <source>
        <dbReference type="ARBA" id="ARBA00004173"/>
    </source>
</evidence>
<dbReference type="GO" id="GO:0007005">
    <property type="term" value="P:mitochondrion organization"/>
    <property type="evidence" value="ECO:0007669"/>
    <property type="project" value="InterPro"/>
</dbReference>
<feature type="domain" description="DML1/Misato tubulin" evidence="5">
    <location>
        <begin position="157"/>
        <end position="338"/>
    </location>
</feature>
<evidence type="ECO:0000256" key="3">
    <source>
        <dbReference type="ARBA" id="ARBA00023128"/>
    </source>
</evidence>
<dbReference type="Gene3D" id="3.40.50.1440">
    <property type="entry name" value="Tubulin/FtsZ, GTPase domain"/>
    <property type="match status" value="1"/>
</dbReference>
<dbReference type="Pfam" id="PF14881">
    <property type="entry name" value="Tubulin_3"/>
    <property type="match status" value="1"/>
</dbReference>
<organism evidence="6">
    <name type="scientific">Anthurium amnicola</name>
    <dbReference type="NCBI Taxonomy" id="1678845"/>
    <lineage>
        <taxon>Eukaryota</taxon>
        <taxon>Viridiplantae</taxon>
        <taxon>Streptophyta</taxon>
        <taxon>Embryophyta</taxon>
        <taxon>Tracheophyta</taxon>
        <taxon>Spermatophyta</taxon>
        <taxon>Magnoliopsida</taxon>
        <taxon>Liliopsida</taxon>
        <taxon>Araceae</taxon>
        <taxon>Pothoideae</taxon>
        <taxon>Potheae</taxon>
        <taxon>Anthurium</taxon>
    </lineage>
</organism>
<dbReference type="SUPFAM" id="SSF52490">
    <property type="entry name" value="Tubulin nucleotide-binding domain-like"/>
    <property type="match status" value="1"/>
</dbReference>
<proteinExistence type="inferred from homology"/>
<sequence length="575" mass="63532">MKEIVTVQVGSFANYIGSHFWNFQDELLGLVGEANGDPIYKNPSLNMDVIYRAGETQQGNLTYTPRLISVDFQGSLGSLSFSGQLYDEIQSSDPTDIVTWDGDVSKHVSEPYKKNLFLQRLCEEEQPKINLANHVENSMDESEVGVQHKDLVGCLENDVHFWTDFSKVHYHPRSLYELNGSWTTVQEFDNYGVGREFFSGGLQAEDINERLRFFIEECDHIQGVQFMVDDYGGFSSVAADILEHVADEYPNKPVLLYSARRPDAYKNNTSMRESIKKALHDAVSFSKLSSLCKLMVPVGLSSLSTSKVSAFLRIDDAKPFHCSAVYAASIHSLSLPFRMDPLGPTANSKHVSGAVDIGELVQMLTGQAWQNMVTILDAAIPAPCLSGDDTHGSFQRNLHPLTPETAVDVEDSQAVESLVVHGVLSSGGHRALISEVMDSVYRAYEHGLPKPMFLHLSTALCPLPIPLPFPSIFGNLVGQHGELLHYPTQGNQSRGSLEISSIPMAARLRSSSAILPFIQKRSDDLRRFGVARGAAGAQVLHDWGFSKDEVEDMEEGLSKMVTMLNPHCELSSDSD</sequence>
<gene>
    <name evidence="6" type="primary">Msto1_1</name>
    <name evidence="6" type="ORF">g.76418</name>
</gene>
<comment type="similarity">
    <text evidence="2">Belongs to the misato family.</text>
</comment>
<dbReference type="InterPro" id="IPR019605">
    <property type="entry name" value="Misato_II_tubulin-like"/>
</dbReference>
<dbReference type="InterPro" id="IPR029209">
    <property type="entry name" value="DML1/Misato_tubulin"/>
</dbReference>
<dbReference type="InterPro" id="IPR049942">
    <property type="entry name" value="DML1/Misato"/>
</dbReference>
<dbReference type="AlphaFoldDB" id="A0A1D1XFB2"/>
<evidence type="ECO:0000256" key="2">
    <source>
        <dbReference type="ARBA" id="ARBA00008507"/>
    </source>
</evidence>
<name>A0A1D1XFB2_9ARAE</name>
<evidence type="ECO:0000259" key="4">
    <source>
        <dbReference type="Pfam" id="PF10644"/>
    </source>
</evidence>
<accession>A0A1D1XFB2</accession>
<feature type="domain" description="Misato Segment II tubulin-like" evidence="4">
    <location>
        <begin position="2"/>
        <end position="121"/>
    </location>
</feature>
<dbReference type="CDD" id="cd06060">
    <property type="entry name" value="misato"/>
    <property type="match status" value="1"/>
</dbReference>
<dbReference type="InterPro" id="IPR036525">
    <property type="entry name" value="Tubulin/FtsZ_GTPase_sf"/>
</dbReference>
<keyword evidence="3" id="KW-0496">Mitochondrion</keyword>
<evidence type="ECO:0000259" key="5">
    <source>
        <dbReference type="Pfam" id="PF14881"/>
    </source>
</evidence>
<comment type="subcellular location">
    <subcellularLocation>
        <location evidence="1">Mitochondrion</location>
    </subcellularLocation>
</comment>